<organism evidence="1">
    <name type="scientific">Pseudomonas phage Cygsa01</name>
    <dbReference type="NCBI Taxonomy" id="3138529"/>
    <lineage>
        <taxon>Viruses</taxon>
    </lineage>
</organism>
<sequence length="143" mass="16313">MITWAYSKTANGGFQVSTKGDARFSALTAKMPDGRTIEEWYQCDVKGYQVGGTDWKIGKGRPPIHGIPREHLWEMYLGLWRIWAIHNPGLMQDLLLLARQHNNVLVDSFARGNINQARALAQILNDWFLSAPERTPSLKMFEL</sequence>
<gene>
    <name evidence="1" type="ORF">Cygsa01_00090</name>
</gene>
<dbReference type="EMBL" id="PP179332">
    <property type="protein sequence ID" value="XAI71136.1"/>
    <property type="molecule type" value="Genomic_DNA"/>
</dbReference>
<evidence type="ECO:0000313" key="1">
    <source>
        <dbReference type="EMBL" id="XAI71136.1"/>
    </source>
</evidence>
<name>A0AAU6W394_9VIRU</name>
<proteinExistence type="predicted"/>
<protein>
    <submittedName>
        <fullName evidence="1">Uncharacterized protein</fullName>
    </submittedName>
</protein>
<accession>A0AAU6W394</accession>
<reference evidence="1" key="1">
    <citation type="journal article" date="2024" name="J. Gen. Virol.">
        <title>Novel phages of Pseudomonas syringae unveil numerous potential auxiliary metabolic genes.</title>
        <authorList>
            <person name="Feltin C."/>
            <person name="Garneau J.R."/>
            <person name="Morris C.E."/>
            <person name="Berard A."/>
            <person name="Torres-Barcelo C."/>
        </authorList>
    </citation>
    <scope>NUCLEOTIDE SEQUENCE</scope>
</reference>